<gene>
    <name evidence="1" type="ORF">RHMOL_Rhmol12G0075000</name>
</gene>
<organism evidence="1 2">
    <name type="scientific">Rhododendron molle</name>
    <name type="common">Chinese azalea</name>
    <name type="synonym">Azalea mollis</name>
    <dbReference type="NCBI Taxonomy" id="49168"/>
    <lineage>
        <taxon>Eukaryota</taxon>
        <taxon>Viridiplantae</taxon>
        <taxon>Streptophyta</taxon>
        <taxon>Embryophyta</taxon>
        <taxon>Tracheophyta</taxon>
        <taxon>Spermatophyta</taxon>
        <taxon>Magnoliopsida</taxon>
        <taxon>eudicotyledons</taxon>
        <taxon>Gunneridae</taxon>
        <taxon>Pentapetalae</taxon>
        <taxon>asterids</taxon>
        <taxon>Ericales</taxon>
        <taxon>Ericaceae</taxon>
        <taxon>Ericoideae</taxon>
        <taxon>Rhodoreae</taxon>
        <taxon>Rhododendron</taxon>
    </lineage>
</organism>
<dbReference type="EMBL" id="CM046399">
    <property type="protein sequence ID" value="KAI8527432.1"/>
    <property type="molecule type" value="Genomic_DNA"/>
</dbReference>
<proteinExistence type="predicted"/>
<dbReference type="Proteomes" id="UP001062846">
    <property type="component" value="Chromosome 12"/>
</dbReference>
<name>A0ACC0LGC9_RHOML</name>
<sequence>MCGSTSNIISDLPDTIFEKILVLMPIRDAVRTSVLSKKWRFNWINIPVLAFDDTSLVDPYPTFFRQLLPPDQLSIKNRLLATIYHVLLLHRGPILKFSLSISVLKSCSEIDALISILSNHGIQELTLQIRKGDPHELPQSLFSCQQLTYLNLHSCVFKRPTTFKGFPWLVCLELREVIITADLFETFVSSCPLLEQLMFESSSRFDFKGIDAPNLKVLSLMGIFKSIRVKNAPKVAHFSIHSKASVGVVEGGGGIFDLAGLLDGLPVLRSLHMDGPYLMSMVEEVCLGQVGRRLPTLWHLNILELSDVRLGKRVVWMILKLIGHSPKLHKVIIKPIITGDKNEASVLKFCEATLVSSKWHLNYLRKVEMRLVSGTKIELHFMKLLLAKSRVLESMVVKPNPAKVSDGGLSILKEYHNFSVCHPRQKSRTEIQMNEKQFLLFATSNDSENLLPAFQEAAKGFKAKILNIPPIPDHATECLQAQDFSDFSLNQLQEVEIRHFSGAEPEMFFVKILLAHSAILKKKVIWHEQDMSDKKGFAMVKELTRFPRASSDTELVVDANVPTG</sequence>
<comment type="caution">
    <text evidence="1">The sequence shown here is derived from an EMBL/GenBank/DDBJ whole genome shotgun (WGS) entry which is preliminary data.</text>
</comment>
<keyword evidence="2" id="KW-1185">Reference proteome</keyword>
<accession>A0ACC0LGC9</accession>
<evidence type="ECO:0000313" key="1">
    <source>
        <dbReference type="EMBL" id="KAI8527432.1"/>
    </source>
</evidence>
<evidence type="ECO:0000313" key="2">
    <source>
        <dbReference type="Proteomes" id="UP001062846"/>
    </source>
</evidence>
<reference evidence="1" key="1">
    <citation type="submission" date="2022-02" db="EMBL/GenBank/DDBJ databases">
        <title>Plant Genome Project.</title>
        <authorList>
            <person name="Zhang R.-G."/>
        </authorList>
    </citation>
    <scope>NUCLEOTIDE SEQUENCE</scope>
    <source>
        <strain evidence="1">AT1</strain>
    </source>
</reference>
<protein>
    <submittedName>
        <fullName evidence="1">Uncharacterized protein</fullName>
    </submittedName>
</protein>